<dbReference type="KEGG" id="fln:FLA_0566"/>
<sequence length="341" mass="38097">MGQLLSFTDKGLYCPAGDFYIDPWRPVAKAVITHAHSDHARWGHQYYLCHTYTKPILQARLGNNHYETVEWDEPVFMNGVKISLHPAGHIIGSSQIRLEYKGEVWVVSGDYKTEDDGISGAFTPIPCHAFITESTFGLPIYNWKKQADIYNDIRQWVTHNQQQFNTSVIIGYSLGKAQRIITALAPLQQPIYVHGAIWNMQQAIASAGIVLPEVIRVTPETSKAELKNSIVIAPSSAEDSPWMRRFSPYRVGVCSGWMQVRGNVRRHNADAGFTLSDHADWNGLLSSIAATGAEKVYVTHGFQSTLSRYLNEKGIWSAEVKTEYGGEEENAEADTITPVAE</sequence>
<dbReference type="AlphaFoldDB" id="A0A173MAI8"/>
<dbReference type="InterPro" id="IPR050698">
    <property type="entry name" value="MBL"/>
</dbReference>
<dbReference type="PANTHER" id="PTHR11203:SF49">
    <property type="entry name" value="BLL1145 PROTEIN"/>
    <property type="match status" value="1"/>
</dbReference>
<evidence type="ECO:0000313" key="2">
    <source>
        <dbReference type="Proteomes" id="UP000186917"/>
    </source>
</evidence>
<dbReference type="InterPro" id="IPR026360">
    <property type="entry name" value="Xnuc_lig_assoc"/>
</dbReference>
<evidence type="ECO:0000313" key="1">
    <source>
        <dbReference type="EMBL" id="SIT32795.1"/>
    </source>
</evidence>
<dbReference type="EMBL" id="FTOR01000011">
    <property type="protein sequence ID" value="SIT32795.1"/>
    <property type="molecule type" value="Genomic_DNA"/>
</dbReference>
<reference evidence="2" key="1">
    <citation type="submission" date="2017-01" db="EMBL/GenBank/DDBJ databases">
        <authorList>
            <person name="Varghese N."/>
            <person name="Submissions S."/>
        </authorList>
    </citation>
    <scope>NUCLEOTIDE SEQUENCE [LARGE SCALE GENOMIC DNA]</scope>
    <source>
        <strain evidence="2">DSM 21054</strain>
    </source>
</reference>
<dbReference type="SUPFAM" id="SSF56281">
    <property type="entry name" value="Metallo-hydrolase/oxidoreductase"/>
    <property type="match status" value="1"/>
</dbReference>
<dbReference type="Gene3D" id="3.60.15.10">
    <property type="entry name" value="Ribonuclease Z/Hydroxyacylglutathione hydrolase-like"/>
    <property type="match status" value="1"/>
</dbReference>
<dbReference type="RefSeq" id="WP_076382073.1">
    <property type="nucleotide sequence ID" value="NZ_AP017422.1"/>
</dbReference>
<dbReference type="NCBIfam" id="TIGR04122">
    <property type="entry name" value="Xnuc_lig_assoc"/>
    <property type="match status" value="1"/>
</dbReference>
<accession>A0A173MAI8</accession>
<dbReference type="STRING" id="477680.SAMN05421788_111229"/>
<dbReference type="GO" id="GO:0004521">
    <property type="term" value="F:RNA endonuclease activity"/>
    <property type="evidence" value="ECO:0007669"/>
    <property type="project" value="TreeGrafter"/>
</dbReference>
<dbReference type="OrthoDB" id="9803916at2"/>
<keyword evidence="2" id="KW-1185">Reference proteome</keyword>
<name>A0A173MAI8_9BACT</name>
<organism evidence="1 2">
    <name type="scientific">Filimonas lacunae</name>
    <dbReference type="NCBI Taxonomy" id="477680"/>
    <lineage>
        <taxon>Bacteria</taxon>
        <taxon>Pseudomonadati</taxon>
        <taxon>Bacteroidota</taxon>
        <taxon>Chitinophagia</taxon>
        <taxon>Chitinophagales</taxon>
        <taxon>Chitinophagaceae</taxon>
        <taxon>Filimonas</taxon>
    </lineage>
</organism>
<dbReference type="Proteomes" id="UP000186917">
    <property type="component" value="Unassembled WGS sequence"/>
</dbReference>
<dbReference type="PANTHER" id="PTHR11203">
    <property type="entry name" value="CLEAVAGE AND POLYADENYLATION SPECIFICITY FACTOR FAMILY MEMBER"/>
    <property type="match status" value="1"/>
</dbReference>
<proteinExistence type="predicted"/>
<dbReference type="InterPro" id="IPR036866">
    <property type="entry name" value="RibonucZ/Hydroxyglut_hydro"/>
</dbReference>
<gene>
    <name evidence="1" type="ORF">SAMN05421788_111229</name>
</gene>
<protein>
    <submittedName>
        <fullName evidence="1">Putative mRNA 3-end processing factor</fullName>
    </submittedName>
</protein>